<dbReference type="GO" id="GO:0046789">
    <property type="term" value="F:host cell surface receptor binding"/>
    <property type="evidence" value="ECO:0007669"/>
    <property type="project" value="InterPro"/>
</dbReference>
<keyword evidence="2" id="KW-0812">Transmembrane</keyword>
<feature type="transmembrane region" description="Helical" evidence="2">
    <location>
        <begin position="1560"/>
        <end position="1582"/>
    </location>
</feature>
<dbReference type="VEuPathDB" id="PlasmoDB:Pf7G8_070005200"/>
<dbReference type="Pfam" id="PF03011">
    <property type="entry name" value="PFEMP"/>
    <property type="match status" value="2"/>
</dbReference>
<feature type="compositionally biased region" description="Polar residues" evidence="1">
    <location>
        <begin position="999"/>
        <end position="1016"/>
    </location>
</feature>
<accession>A0A191VZ42</accession>
<dbReference type="Gene3D" id="1.20.58.830">
    <property type="match status" value="3"/>
</dbReference>
<feature type="region of interest" description="Disordered" evidence="1">
    <location>
        <begin position="1452"/>
        <end position="1551"/>
    </location>
</feature>
<dbReference type="FunFam" id="1.20.58.1930:FF:000001">
    <property type="entry name" value="Erythrocyte membrane protein 1, PfEMP1"/>
    <property type="match status" value="1"/>
</dbReference>
<feature type="region of interest" description="Disordered" evidence="1">
    <location>
        <begin position="891"/>
        <end position="916"/>
    </location>
</feature>
<dbReference type="InterPro" id="IPR042202">
    <property type="entry name" value="Duffy-ag-bd_sf"/>
</dbReference>
<dbReference type="VEuPathDB" id="PlasmoDB:PfSN01_040005200"/>
<feature type="domain" description="Duffy-binding-like" evidence="3">
    <location>
        <begin position="417"/>
        <end position="577"/>
    </location>
</feature>
<dbReference type="InterPro" id="IPR054595">
    <property type="entry name" value="DBL_C"/>
</dbReference>
<protein>
    <submittedName>
        <fullName evidence="7">Erythrocyte membrane protein 1</fullName>
    </submittedName>
</protein>
<feature type="non-terminal residue" evidence="7">
    <location>
        <position position="1"/>
    </location>
</feature>
<dbReference type="VEuPathDB" id="PlasmoDB:Pf7G8-2_000184200"/>
<dbReference type="GO" id="GO:0016020">
    <property type="term" value="C:membrane"/>
    <property type="evidence" value="ECO:0007669"/>
    <property type="project" value="InterPro"/>
</dbReference>
<feature type="compositionally biased region" description="Low complexity" evidence="1">
    <location>
        <begin position="633"/>
        <end position="647"/>
    </location>
</feature>
<dbReference type="InterPro" id="IPR041480">
    <property type="entry name" value="CIDR1_gamma"/>
</dbReference>
<dbReference type="Pfam" id="PF05424">
    <property type="entry name" value="Duffy_binding"/>
    <property type="match status" value="2"/>
</dbReference>
<dbReference type="InterPro" id="IPR008602">
    <property type="entry name" value="Duffy-antigen-binding"/>
</dbReference>
<dbReference type="FunFam" id="1.20.58.830:FF:000001">
    <property type="entry name" value="Erythrocyte membrane protein 1, PfEMP1"/>
    <property type="match status" value="1"/>
</dbReference>
<feature type="domain" description="Duffy-binding-like" evidence="3">
    <location>
        <begin position="1295"/>
        <end position="1432"/>
    </location>
</feature>
<feature type="region of interest" description="Disordered" evidence="1">
    <location>
        <begin position="573"/>
        <end position="647"/>
    </location>
</feature>
<dbReference type="VEuPathDB" id="PlasmoDB:PfSD01_070016200"/>
<dbReference type="Gene3D" id="1.20.1310.20">
    <property type="entry name" value="Duffy-antigen binding domain"/>
    <property type="match status" value="2"/>
</dbReference>
<feature type="domain" description="Duffy-binding-like" evidence="6">
    <location>
        <begin position="1036"/>
        <end position="1179"/>
    </location>
</feature>
<organism evidence="7">
    <name type="scientific">Plasmodium falciparum</name>
    <name type="common">malaria parasite P. falciparum</name>
    <dbReference type="NCBI Taxonomy" id="5833"/>
    <lineage>
        <taxon>Eukaryota</taxon>
        <taxon>Sar</taxon>
        <taxon>Alveolata</taxon>
        <taxon>Apicomplexa</taxon>
        <taxon>Aconoidasida</taxon>
        <taxon>Haemosporida</taxon>
        <taxon>Plasmodiidae</taxon>
        <taxon>Plasmodium</taxon>
        <taxon>Plasmodium (Laverania)</taxon>
    </lineage>
</organism>
<dbReference type="FunFam" id="1.20.58.830:FF:000003">
    <property type="entry name" value="Erythrocyte membrane protein 1, PfEMP1"/>
    <property type="match status" value="1"/>
</dbReference>
<dbReference type="Gene3D" id="1.20.58.1930">
    <property type="match status" value="1"/>
</dbReference>
<feature type="region of interest" description="Disordered" evidence="1">
    <location>
        <begin position="215"/>
        <end position="240"/>
    </location>
</feature>
<feature type="compositionally biased region" description="Low complexity" evidence="1">
    <location>
        <begin position="961"/>
        <end position="975"/>
    </location>
</feature>
<feature type="region of interest" description="Disordered" evidence="1">
    <location>
        <begin position="735"/>
        <end position="773"/>
    </location>
</feature>
<keyword evidence="2" id="KW-0472">Membrane</keyword>
<gene>
    <name evidence="7" type="primary">var</name>
</gene>
<dbReference type="VEuPathDB" id="PlasmoDB:PfIT_040017300"/>
<feature type="compositionally biased region" description="Polar residues" evidence="1">
    <location>
        <begin position="735"/>
        <end position="754"/>
    </location>
</feature>
<dbReference type="EMBL" id="KX154860">
    <property type="protein sequence ID" value="ANJ20980.1"/>
    <property type="molecule type" value="Genomic_DNA"/>
</dbReference>
<evidence type="ECO:0000256" key="1">
    <source>
        <dbReference type="SAM" id="MobiDB-lite"/>
    </source>
</evidence>
<feature type="compositionally biased region" description="Low complexity" evidence="1">
    <location>
        <begin position="755"/>
        <end position="768"/>
    </location>
</feature>
<evidence type="ECO:0000259" key="5">
    <source>
        <dbReference type="Pfam" id="PF18562"/>
    </source>
</evidence>
<feature type="compositionally biased region" description="Acidic residues" evidence="1">
    <location>
        <begin position="603"/>
        <end position="622"/>
    </location>
</feature>
<reference evidence="7" key="1">
    <citation type="journal article" date="2016" name="EMBO Mol. Med.">
        <title>Plasmodium falciparum var genes expressed in children with severe malaria encode CIDRalpha1 domains.</title>
        <authorList>
            <person name="Jespersen J.S."/>
            <person name="Wang C.W."/>
            <person name="Mkumbaye S.I."/>
            <person name="Minja D.T."/>
            <person name="Petersen B."/>
            <person name="Turner L."/>
            <person name="Petersen J.E."/>
            <person name="Lusingu J.P."/>
            <person name="Theander T.G."/>
            <person name="Lavstsen T."/>
        </authorList>
    </citation>
    <scope>NUCLEOTIDE SEQUENCE</scope>
    <source>
        <strain evidence="7">1873-3</strain>
    </source>
</reference>
<dbReference type="InterPro" id="IPR004258">
    <property type="entry name" value="DBL"/>
</dbReference>
<dbReference type="Pfam" id="PF22672">
    <property type="entry name" value="DBL_C"/>
    <property type="match status" value="2"/>
</dbReference>
<evidence type="ECO:0000259" key="6">
    <source>
        <dbReference type="Pfam" id="PF22672"/>
    </source>
</evidence>
<feature type="non-terminal residue" evidence="7">
    <location>
        <position position="1583"/>
    </location>
</feature>
<dbReference type="VEuPathDB" id="PlasmoDB:PfGB4_120045400"/>
<evidence type="ECO:0000256" key="2">
    <source>
        <dbReference type="SAM" id="Phobius"/>
    </source>
</evidence>
<feature type="domain" description="Cysteine-rich interdomain region 1 gamma" evidence="5">
    <location>
        <begin position="1228"/>
        <end position="1278"/>
    </location>
</feature>
<feature type="compositionally biased region" description="Basic and acidic residues" evidence="1">
    <location>
        <begin position="985"/>
        <end position="998"/>
    </location>
</feature>
<feature type="compositionally biased region" description="Basic and acidic residues" evidence="1">
    <location>
        <begin position="1477"/>
        <end position="1500"/>
    </location>
</feature>
<dbReference type="VEuPathDB" id="PlasmoDB:PfML01_000058600"/>
<dbReference type="Pfam" id="PF18562">
    <property type="entry name" value="CIDR1_gamma"/>
    <property type="match status" value="1"/>
</dbReference>
<feature type="domain" description="Duffy-binding-like" evidence="6">
    <location>
        <begin position="130"/>
        <end position="301"/>
    </location>
</feature>
<evidence type="ECO:0000259" key="4">
    <source>
        <dbReference type="Pfam" id="PF05424"/>
    </source>
</evidence>
<dbReference type="VEuPathDB" id="PlasmoDB:PfTG01_120046000"/>
<dbReference type="SUPFAM" id="SSF140924">
    <property type="entry name" value="Duffy binding domain-like"/>
    <property type="match status" value="4"/>
</dbReference>
<feature type="domain" description="Duffy-antigen binding" evidence="4">
    <location>
        <begin position="715"/>
        <end position="952"/>
    </location>
</feature>
<evidence type="ECO:0000313" key="7">
    <source>
        <dbReference type="EMBL" id="ANJ20980.1"/>
    </source>
</evidence>
<feature type="region of interest" description="Disordered" evidence="1">
    <location>
        <begin position="954"/>
        <end position="1020"/>
    </location>
</feature>
<sequence>DIVRGRDIFRGNDERKKRKQLDDNLKKIFENIYDDLTEEKRSRYKGDTDNYYKLREYWWALNRETVWKAITCSEKLANTHYFRHTCNGGERTKGYCRCNDDKKPGKANDDVNIVPTYFDYVPQYLRWFEEWAEDFCRKRKHKLENAITNCRYPNSSEKYCDLNRHNCVKTIRGKHVFGEDDDCKDCHYSCAHFVKWIDKQKVEFDKQKRKYADEMKKYANGESRSTGGSKRKKRSTRASDHNGYEKKFYKILESNGYVDDDKFLEKLNEQQICKDEPKVGNQKADNVDFTKNNLEKTFYRTTYCEACPWCGAQKENGGGWKAKEKNCSQTKEYDPNNITKIPVLYPDKTEGDMVRKYKRFCDSATGATPTANGGGQIKNWECYYDKSNTNSEQNDKCILGDWQKVKEEDKIMSYNPFFWDWVHDMLHDSIEWKTELNSCINDVKTGKCKKRCHGNCKCFESWVKQKKDEWGKIKDHFGKQSDIVAETGCDPGVTLAALLDKEVLLKIIQDTYGNAEETKHIREMLQQAGVAIGVGAHAALVGRCIKGGVAGQDTIMDKLIEHEEGIATECKNCEQSKQPDKGGAGRAADSPSSPRPAEKGAGDDSEEEHSEEEEEEIEEDEETPKNTADGESVPTQPEETVVPPTTQNDVNVCSIVDGILTKDNLEKACPTKYGKDAPVGWKCVTPSGNDKAATGEARARRDTTGKSGSGKDGAICIPPRRRKLYVGKLETLDTDSALQNDNKTPSEAQTPPQASDSSRGSTSPTSSRAQSDPLLTAFVESAAIETFFLWDRYKKENTKTQGVGVGGLGMAGDNSLSPIALPNLGLSTDSDDNNPQNKLEKGEIPEEFKRQMFYTLGDYRDILFSNTDIVLKALSSSDKENMQKIKENIEKLLPKNGPPPGPPQTSGKNPVQTPDKWWDKNAKDIWKGMICALTHKTDNPQQVDDDVYEKIFGKDGESKEGTPTGTTGKPVTNGTYKTQYDYETVELKEDESGTEAKTKTPQHGLTPQSSASSGDNTPPKLKNFVLRPTYFRYLEEWGESFCRERAKRLAQIKHECMDGKKQKCSGDGEDCELTDISKKGLFADLQCPSCGKHCRYYKKWINTKKTEYEKQKNAYGEQKKQNCKEESNKDGNGVCGTLEKTCNAAKEFLNMLGPCSKKDNDNAEDNIDFGDEGKTFKEADNCKPCSEFKVKCENGKCSGDGKKVNCNCKKNGNDYITASDIKNGGNSTKNLDILVSDESTAGFDDLNECKEAHIFEGIKENKWECRKVCGVDICTLEKENNNGEESNEHIIVKEFLKRWLETFFDDYNRIKHKISHRMNNGEGCKCIKECVDKWITKKKDEWNNIRKLYVDNYEKENKDGSSNTLKNFLEQGIFESDKKKAIKPCGTLTALESSCGLNGAEISQKEGGTPKDIVECLLDRLKNEIGECNHFETSDNNCSDKLQQLLDLDDDDEPLEETENPVGKQQPSFCPQTTQPLEEKGGETCGNKEEKKDEKKKEESGAPPSIPATPSSSGEGSKSDQTPAPEPEVDKNIPKPAAPPQRPRKPRTLELLDNPHVQTALMSSTIMWSIGIGFAAFTYFFLK</sequence>
<proteinExistence type="predicted"/>
<feature type="region of interest" description="Disordered" evidence="1">
    <location>
        <begin position="683"/>
        <end position="716"/>
    </location>
</feature>
<dbReference type="VEuPathDB" id="PlasmoDB:PfNF135_040005100"/>
<keyword evidence="2" id="KW-1133">Transmembrane helix</keyword>
<dbReference type="VEuPathDB" id="PlasmoDB:PfGA01_080012300"/>
<feature type="domain" description="Duffy-antigen binding" evidence="4">
    <location>
        <begin position="1"/>
        <end position="126"/>
    </location>
</feature>
<dbReference type="VEuPathDB" id="PlasmoDB:PfNF54_140005100"/>
<feature type="compositionally biased region" description="Polar residues" evidence="1">
    <location>
        <begin position="1463"/>
        <end position="1476"/>
    </location>
</feature>
<name>A0A191VZ42_PLAFA</name>
<evidence type="ECO:0000259" key="3">
    <source>
        <dbReference type="Pfam" id="PF03011"/>
    </source>
</evidence>